<dbReference type="InterPro" id="IPR012827">
    <property type="entry name" value="Hemerythrin_metal-bd"/>
</dbReference>
<keyword evidence="7" id="KW-1185">Reference proteome</keyword>
<dbReference type="Gene3D" id="1.20.120.50">
    <property type="entry name" value="Hemerythrin-like"/>
    <property type="match status" value="1"/>
</dbReference>
<feature type="domain" description="Hemerythrin-like" evidence="5">
    <location>
        <begin position="12"/>
        <end position="122"/>
    </location>
</feature>
<evidence type="ECO:0000259" key="5">
    <source>
        <dbReference type="Pfam" id="PF01814"/>
    </source>
</evidence>
<dbReference type="InterPro" id="IPR050669">
    <property type="entry name" value="Hemerythrin"/>
</dbReference>
<dbReference type="RefSeq" id="WP_022985959.1">
    <property type="nucleotide sequence ID" value="NZ_CAXGPP010000003.1"/>
</dbReference>
<dbReference type="NCBIfam" id="TIGR02481">
    <property type="entry name" value="hemeryth_dom"/>
    <property type="match status" value="1"/>
</dbReference>
<gene>
    <name evidence="6" type="ORF">D4A39_08700</name>
</gene>
<dbReference type="GO" id="GO:0005344">
    <property type="term" value="F:oxygen carrier activity"/>
    <property type="evidence" value="ECO:0007669"/>
    <property type="project" value="UniProtKB-KW"/>
</dbReference>
<keyword evidence="3" id="KW-0479">Metal-binding</keyword>
<evidence type="ECO:0000313" key="6">
    <source>
        <dbReference type="EMBL" id="RJG18535.1"/>
    </source>
</evidence>
<dbReference type="AlphaFoldDB" id="A0A418XZS8"/>
<dbReference type="PANTHER" id="PTHR37164:SF1">
    <property type="entry name" value="BACTERIOHEMERYTHRIN"/>
    <property type="match status" value="1"/>
</dbReference>
<dbReference type="InterPro" id="IPR012312">
    <property type="entry name" value="Hemerythrin-like"/>
</dbReference>
<dbReference type="PANTHER" id="PTHR37164">
    <property type="entry name" value="BACTERIOHEMERYTHRIN"/>
    <property type="match status" value="1"/>
</dbReference>
<dbReference type="NCBIfam" id="NF002007">
    <property type="entry name" value="PRK00808.1"/>
    <property type="match status" value="1"/>
</dbReference>
<evidence type="ECO:0000256" key="2">
    <source>
        <dbReference type="ARBA" id="ARBA00022621"/>
    </source>
</evidence>
<dbReference type="CDD" id="cd12107">
    <property type="entry name" value="Hemerythrin"/>
    <property type="match status" value="1"/>
</dbReference>
<dbReference type="InterPro" id="IPR016131">
    <property type="entry name" value="Haemerythrin_Fe_BS"/>
</dbReference>
<evidence type="ECO:0000256" key="3">
    <source>
        <dbReference type="ARBA" id="ARBA00022723"/>
    </source>
</evidence>
<dbReference type="GO" id="GO:0046872">
    <property type="term" value="F:metal ion binding"/>
    <property type="evidence" value="ECO:0007669"/>
    <property type="project" value="UniProtKB-KW"/>
</dbReference>
<comment type="similarity">
    <text evidence="1">Belongs to the hemerythrin family.</text>
</comment>
<organism evidence="6 7">
    <name type="scientific">Alcanivorax profundi</name>
    <dbReference type="NCBI Taxonomy" id="2338368"/>
    <lineage>
        <taxon>Bacteria</taxon>
        <taxon>Pseudomonadati</taxon>
        <taxon>Pseudomonadota</taxon>
        <taxon>Gammaproteobacteria</taxon>
        <taxon>Oceanospirillales</taxon>
        <taxon>Alcanivoracaceae</taxon>
        <taxon>Alcanivorax</taxon>
    </lineage>
</organism>
<keyword evidence="2" id="KW-0561">Oxygen transport</keyword>
<comment type="caution">
    <text evidence="6">The sequence shown here is derived from an EMBL/GenBank/DDBJ whole genome shotgun (WGS) entry which is preliminary data.</text>
</comment>
<name>A0A418XZS8_9GAMM</name>
<keyword evidence="2" id="KW-0813">Transport</keyword>
<evidence type="ECO:0000256" key="4">
    <source>
        <dbReference type="ARBA" id="ARBA00023004"/>
    </source>
</evidence>
<reference evidence="6 7" key="1">
    <citation type="submission" date="2018-09" db="EMBL/GenBank/DDBJ databases">
        <title>Alcanivorax profundi sp. nov., isolated from 1000 m-depth seawater of the Mariana Trench.</title>
        <authorList>
            <person name="Liu J."/>
        </authorList>
    </citation>
    <scope>NUCLEOTIDE SEQUENCE [LARGE SCALE GENOMIC DNA]</scope>
    <source>
        <strain evidence="6 7">MTEO17</strain>
    </source>
</reference>
<proteinExistence type="inferred from homology"/>
<dbReference type="NCBIfam" id="NF033749">
    <property type="entry name" value="bact_hemeryth"/>
    <property type="match status" value="1"/>
</dbReference>
<dbReference type="EMBL" id="QYYA01000002">
    <property type="protein sequence ID" value="RJG18535.1"/>
    <property type="molecule type" value="Genomic_DNA"/>
</dbReference>
<dbReference type="PROSITE" id="PS00550">
    <property type="entry name" value="HEMERYTHRINS"/>
    <property type="match status" value="1"/>
</dbReference>
<keyword evidence="4" id="KW-0408">Iron</keyword>
<dbReference type="SUPFAM" id="SSF47188">
    <property type="entry name" value="Hemerythrin-like"/>
    <property type="match status" value="1"/>
</dbReference>
<protein>
    <submittedName>
        <fullName evidence="6">Bacteriohemerythrin</fullName>
    </submittedName>
</protein>
<dbReference type="Proteomes" id="UP000283734">
    <property type="component" value="Unassembled WGS sequence"/>
</dbReference>
<dbReference type="InterPro" id="IPR035938">
    <property type="entry name" value="Hemerythrin-like_sf"/>
</dbReference>
<accession>A0A418XZS8</accession>
<evidence type="ECO:0000313" key="7">
    <source>
        <dbReference type="Proteomes" id="UP000283734"/>
    </source>
</evidence>
<dbReference type="Pfam" id="PF01814">
    <property type="entry name" value="Hemerythrin"/>
    <property type="match status" value="1"/>
</dbReference>
<evidence type="ECO:0000256" key="1">
    <source>
        <dbReference type="ARBA" id="ARBA00010587"/>
    </source>
</evidence>
<sequence length="154" mass="18464">MRIVWSQEYELGIVVIDRQHRRIVDLINDLDRLVGLPDARQGVERVLYDLVDYTESHFDFEEALMERAGYQELDGHHHLHRQFTFHLEALRQRHLAGEDVVEPLLRMLEKWLLNHILEEDLAYTEQVRDFINGIGKERLGSWVNENVRRHFRQA</sequence>
<dbReference type="OrthoDB" id="1122424at2"/>